<gene>
    <name evidence="2" type="ORF">CYMTET_20730</name>
</gene>
<feature type="transmembrane region" description="Helical" evidence="1">
    <location>
        <begin position="191"/>
        <end position="212"/>
    </location>
</feature>
<keyword evidence="3" id="KW-1185">Reference proteome</keyword>
<keyword evidence="1" id="KW-0812">Transmembrane</keyword>
<organism evidence="2 3">
    <name type="scientific">Cymbomonas tetramitiformis</name>
    <dbReference type="NCBI Taxonomy" id="36881"/>
    <lineage>
        <taxon>Eukaryota</taxon>
        <taxon>Viridiplantae</taxon>
        <taxon>Chlorophyta</taxon>
        <taxon>Pyramimonadophyceae</taxon>
        <taxon>Pyramimonadales</taxon>
        <taxon>Pyramimonadaceae</taxon>
        <taxon>Cymbomonas</taxon>
    </lineage>
</organism>
<dbReference type="Proteomes" id="UP001190700">
    <property type="component" value="Unassembled WGS sequence"/>
</dbReference>
<keyword evidence="1" id="KW-0472">Membrane</keyword>
<accession>A0AAE0G3F8</accession>
<comment type="caution">
    <text evidence="2">The sequence shown here is derived from an EMBL/GenBank/DDBJ whole genome shotgun (WGS) entry which is preliminary data.</text>
</comment>
<evidence type="ECO:0000313" key="2">
    <source>
        <dbReference type="EMBL" id="KAK3270892.1"/>
    </source>
</evidence>
<sequence>MRRDRFPQCPGDLQKAGCISGPELKRFLRNKWIPGRALLPPAVRAYSHRDEGHLFVERVGARATLEDFVTYLLTRPRNSVPEPVRALLLPNGMKGDKDWPGEASAAVLLKLREHQNHSLGNTTADNQIDYATDVELYTGRACREKCAARALQEAFPKSIDKQHGSADRFFYKQESNTEARQRFLHERVQEVAWAMLACAVAYVAYYISRVAVLRVVQVKQRILSLSFHCFAYTSLGRHVELPEAITMIISHSGRVEQSHIRVVAGLGAAATTLQLLVTDCSIALD</sequence>
<dbReference type="EMBL" id="LGRX02010150">
    <property type="protein sequence ID" value="KAK3270892.1"/>
    <property type="molecule type" value="Genomic_DNA"/>
</dbReference>
<evidence type="ECO:0000256" key="1">
    <source>
        <dbReference type="SAM" id="Phobius"/>
    </source>
</evidence>
<proteinExistence type="predicted"/>
<reference evidence="2 3" key="1">
    <citation type="journal article" date="2015" name="Genome Biol. Evol.">
        <title>Comparative Genomics of a Bacterivorous Green Alga Reveals Evolutionary Causalities and Consequences of Phago-Mixotrophic Mode of Nutrition.</title>
        <authorList>
            <person name="Burns J.A."/>
            <person name="Paasch A."/>
            <person name="Narechania A."/>
            <person name="Kim E."/>
        </authorList>
    </citation>
    <scope>NUCLEOTIDE SEQUENCE [LARGE SCALE GENOMIC DNA]</scope>
    <source>
        <strain evidence="2 3">PLY_AMNH</strain>
    </source>
</reference>
<protein>
    <submittedName>
        <fullName evidence="2">Uncharacterized protein</fullName>
    </submittedName>
</protein>
<name>A0AAE0G3F8_9CHLO</name>
<evidence type="ECO:0000313" key="3">
    <source>
        <dbReference type="Proteomes" id="UP001190700"/>
    </source>
</evidence>
<dbReference type="AlphaFoldDB" id="A0AAE0G3F8"/>
<keyword evidence="1" id="KW-1133">Transmembrane helix</keyword>